<accession>A0AAV4W3F9</accession>
<protein>
    <submittedName>
        <fullName evidence="1">Uncharacterized protein</fullName>
    </submittedName>
</protein>
<reference evidence="1 2" key="1">
    <citation type="submission" date="2021-06" db="EMBL/GenBank/DDBJ databases">
        <title>Caerostris extrusa draft genome.</title>
        <authorList>
            <person name="Kono N."/>
            <person name="Arakawa K."/>
        </authorList>
    </citation>
    <scope>NUCLEOTIDE SEQUENCE [LARGE SCALE GENOMIC DNA]</scope>
</reference>
<comment type="caution">
    <text evidence="1">The sequence shown here is derived from an EMBL/GenBank/DDBJ whole genome shotgun (WGS) entry which is preliminary data.</text>
</comment>
<keyword evidence="2" id="KW-1185">Reference proteome</keyword>
<name>A0AAV4W3F9_CAEEX</name>
<dbReference type="Proteomes" id="UP001054945">
    <property type="component" value="Unassembled WGS sequence"/>
</dbReference>
<evidence type="ECO:0000313" key="2">
    <source>
        <dbReference type="Proteomes" id="UP001054945"/>
    </source>
</evidence>
<dbReference type="EMBL" id="BPLR01015448">
    <property type="protein sequence ID" value="GIY76188.1"/>
    <property type="molecule type" value="Genomic_DNA"/>
</dbReference>
<evidence type="ECO:0000313" key="1">
    <source>
        <dbReference type="EMBL" id="GIY76188.1"/>
    </source>
</evidence>
<dbReference type="AlphaFoldDB" id="A0AAV4W3F9"/>
<organism evidence="1 2">
    <name type="scientific">Caerostris extrusa</name>
    <name type="common">Bark spider</name>
    <name type="synonym">Caerostris bankana</name>
    <dbReference type="NCBI Taxonomy" id="172846"/>
    <lineage>
        <taxon>Eukaryota</taxon>
        <taxon>Metazoa</taxon>
        <taxon>Ecdysozoa</taxon>
        <taxon>Arthropoda</taxon>
        <taxon>Chelicerata</taxon>
        <taxon>Arachnida</taxon>
        <taxon>Araneae</taxon>
        <taxon>Araneomorphae</taxon>
        <taxon>Entelegynae</taxon>
        <taxon>Araneoidea</taxon>
        <taxon>Araneidae</taxon>
        <taxon>Caerostris</taxon>
    </lineage>
</organism>
<sequence>MRSSPAQKGPSSSFHVDAPMSIQFHSHSDCMGLGKSNAEWIVSDHVLLRARTDGELRVRNYLRLNIFLFEIILNSNLHSYFSQQNLKVNNSIDRNCGLSVLHYVDATSLGLMHGCNPFGSLLWVIAQESRVFSRGDYSPGMGESPFKVAG</sequence>
<proteinExistence type="predicted"/>
<gene>
    <name evidence="1" type="ORF">CEXT_223031</name>
</gene>